<protein>
    <submittedName>
        <fullName evidence="2">Uncharacterized protein</fullName>
    </submittedName>
</protein>
<name>A0A1Q3BZM6_CEPFO</name>
<feature type="transmembrane region" description="Helical" evidence="1">
    <location>
        <begin position="63"/>
        <end position="96"/>
    </location>
</feature>
<dbReference type="STRING" id="3775.A0A1Q3BZM6"/>
<feature type="transmembrane region" description="Helical" evidence="1">
    <location>
        <begin position="161"/>
        <end position="187"/>
    </location>
</feature>
<dbReference type="Proteomes" id="UP000187406">
    <property type="component" value="Unassembled WGS sequence"/>
</dbReference>
<evidence type="ECO:0000313" key="2">
    <source>
        <dbReference type="EMBL" id="GAV73362.1"/>
    </source>
</evidence>
<keyword evidence="3" id="KW-1185">Reference proteome</keyword>
<keyword evidence="1" id="KW-0812">Transmembrane</keyword>
<reference evidence="3" key="1">
    <citation type="submission" date="2016-04" db="EMBL/GenBank/DDBJ databases">
        <title>Cephalotus genome sequencing.</title>
        <authorList>
            <person name="Fukushima K."/>
            <person name="Hasebe M."/>
            <person name="Fang X."/>
        </authorList>
    </citation>
    <scope>NUCLEOTIDE SEQUENCE [LARGE SCALE GENOMIC DNA]</scope>
    <source>
        <strain evidence="3">cv. St1</strain>
    </source>
</reference>
<keyword evidence="1" id="KW-1133">Transmembrane helix</keyword>
<dbReference type="OrthoDB" id="996069at2759"/>
<sequence length="207" mass="23444">MAIYIQTDMDAWAKVRKMNRRDGATIRTILLRITGTIITMVILLCSIHSGFKMAAEARKNTNYVSWAFHLGVATMFFGSLLMILGLPILADLFLNLTDQMHEETGIRQAVREKRTTCNVVALFFVTLFTMSMLLWAIYAGFRLATESRSDSKSYPLTTTVGVITIIFGIIYFIIGLALSVELALDLLKRLHQRRKRILVLKATNTDF</sequence>
<proteinExistence type="predicted"/>
<dbReference type="EMBL" id="BDDD01001100">
    <property type="protein sequence ID" value="GAV73362.1"/>
    <property type="molecule type" value="Genomic_DNA"/>
</dbReference>
<accession>A0A1Q3BZM6</accession>
<evidence type="ECO:0000256" key="1">
    <source>
        <dbReference type="SAM" id="Phobius"/>
    </source>
</evidence>
<feature type="transmembrane region" description="Helical" evidence="1">
    <location>
        <begin position="29"/>
        <end position="51"/>
    </location>
</feature>
<dbReference type="InParanoid" id="A0A1Q3BZM6"/>
<comment type="caution">
    <text evidence="2">The sequence shown here is derived from an EMBL/GenBank/DDBJ whole genome shotgun (WGS) entry which is preliminary data.</text>
</comment>
<keyword evidence="1" id="KW-0472">Membrane</keyword>
<dbReference type="AlphaFoldDB" id="A0A1Q3BZM6"/>
<feature type="transmembrane region" description="Helical" evidence="1">
    <location>
        <begin position="117"/>
        <end position="141"/>
    </location>
</feature>
<gene>
    <name evidence="2" type="ORF">CFOL_v3_16848</name>
</gene>
<organism evidence="2 3">
    <name type="scientific">Cephalotus follicularis</name>
    <name type="common">Albany pitcher plant</name>
    <dbReference type="NCBI Taxonomy" id="3775"/>
    <lineage>
        <taxon>Eukaryota</taxon>
        <taxon>Viridiplantae</taxon>
        <taxon>Streptophyta</taxon>
        <taxon>Embryophyta</taxon>
        <taxon>Tracheophyta</taxon>
        <taxon>Spermatophyta</taxon>
        <taxon>Magnoliopsida</taxon>
        <taxon>eudicotyledons</taxon>
        <taxon>Gunneridae</taxon>
        <taxon>Pentapetalae</taxon>
        <taxon>rosids</taxon>
        <taxon>fabids</taxon>
        <taxon>Oxalidales</taxon>
        <taxon>Cephalotaceae</taxon>
        <taxon>Cephalotus</taxon>
    </lineage>
</organism>
<evidence type="ECO:0000313" key="3">
    <source>
        <dbReference type="Proteomes" id="UP000187406"/>
    </source>
</evidence>